<name>A0A9D4I1E0_DREPO</name>
<dbReference type="AlphaFoldDB" id="A0A9D4I1E0"/>
<reference evidence="1" key="1">
    <citation type="journal article" date="2019" name="bioRxiv">
        <title>The Genome of the Zebra Mussel, Dreissena polymorpha: A Resource for Invasive Species Research.</title>
        <authorList>
            <person name="McCartney M.A."/>
            <person name="Auch B."/>
            <person name="Kono T."/>
            <person name="Mallez S."/>
            <person name="Zhang Y."/>
            <person name="Obille A."/>
            <person name="Becker A."/>
            <person name="Abrahante J.E."/>
            <person name="Garbe J."/>
            <person name="Badalamenti J.P."/>
            <person name="Herman A."/>
            <person name="Mangelson H."/>
            <person name="Liachko I."/>
            <person name="Sullivan S."/>
            <person name="Sone E.D."/>
            <person name="Koren S."/>
            <person name="Silverstein K.A.T."/>
            <person name="Beckman K.B."/>
            <person name="Gohl D.M."/>
        </authorList>
    </citation>
    <scope>NUCLEOTIDE SEQUENCE</scope>
    <source>
        <strain evidence="1">Duluth1</strain>
        <tissue evidence="1">Whole animal</tissue>
    </source>
</reference>
<organism evidence="1 2">
    <name type="scientific">Dreissena polymorpha</name>
    <name type="common">Zebra mussel</name>
    <name type="synonym">Mytilus polymorpha</name>
    <dbReference type="NCBI Taxonomy" id="45954"/>
    <lineage>
        <taxon>Eukaryota</taxon>
        <taxon>Metazoa</taxon>
        <taxon>Spiralia</taxon>
        <taxon>Lophotrochozoa</taxon>
        <taxon>Mollusca</taxon>
        <taxon>Bivalvia</taxon>
        <taxon>Autobranchia</taxon>
        <taxon>Heteroconchia</taxon>
        <taxon>Euheterodonta</taxon>
        <taxon>Imparidentia</taxon>
        <taxon>Neoheterodontei</taxon>
        <taxon>Myida</taxon>
        <taxon>Dreissenoidea</taxon>
        <taxon>Dreissenidae</taxon>
        <taxon>Dreissena</taxon>
    </lineage>
</organism>
<sequence>MERWIQQASITFLFRAVACYKKTSTAQAVVRTSPDVMVANINFGVQCAEDDQVARLKEKMPRAELLSESLLYKALRKHR</sequence>
<keyword evidence="2" id="KW-1185">Reference proteome</keyword>
<accession>A0A9D4I1E0</accession>
<dbReference type="Proteomes" id="UP000828390">
    <property type="component" value="Unassembled WGS sequence"/>
</dbReference>
<reference evidence="1" key="2">
    <citation type="submission" date="2020-11" db="EMBL/GenBank/DDBJ databases">
        <authorList>
            <person name="McCartney M.A."/>
            <person name="Auch B."/>
            <person name="Kono T."/>
            <person name="Mallez S."/>
            <person name="Becker A."/>
            <person name="Gohl D.M."/>
            <person name="Silverstein K.A.T."/>
            <person name="Koren S."/>
            <person name="Bechman K.B."/>
            <person name="Herman A."/>
            <person name="Abrahante J.E."/>
            <person name="Garbe J."/>
        </authorList>
    </citation>
    <scope>NUCLEOTIDE SEQUENCE</scope>
    <source>
        <strain evidence="1">Duluth1</strain>
        <tissue evidence="1">Whole animal</tissue>
    </source>
</reference>
<gene>
    <name evidence="1" type="ORF">DPMN_045434</name>
</gene>
<dbReference type="EMBL" id="JAIWYP010000011">
    <property type="protein sequence ID" value="KAH3738791.1"/>
    <property type="molecule type" value="Genomic_DNA"/>
</dbReference>
<protein>
    <submittedName>
        <fullName evidence="1">Uncharacterized protein</fullName>
    </submittedName>
</protein>
<comment type="caution">
    <text evidence="1">The sequence shown here is derived from an EMBL/GenBank/DDBJ whole genome shotgun (WGS) entry which is preliminary data.</text>
</comment>
<evidence type="ECO:0000313" key="1">
    <source>
        <dbReference type="EMBL" id="KAH3738791.1"/>
    </source>
</evidence>
<evidence type="ECO:0000313" key="2">
    <source>
        <dbReference type="Proteomes" id="UP000828390"/>
    </source>
</evidence>
<proteinExistence type="predicted"/>